<feature type="region of interest" description="Disordered" evidence="1">
    <location>
        <begin position="1"/>
        <end position="27"/>
    </location>
</feature>
<dbReference type="Pfam" id="PF03098">
    <property type="entry name" value="An_peroxidase"/>
    <property type="match status" value="1"/>
</dbReference>
<dbReference type="SUPFAM" id="SSF48113">
    <property type="entry name" value="Heme-dependent peroxidases"/>
    <property type="match status" value="1"/>
</dbReference>
<reference evidence="2 3" key="1">
    <citation type="journal article" date="2022" name="Nat. Ecol. Evol.">
        <title>A masculinizing supergene underlies an exaggerated male reproductive morph in a spider.</title>
        <authorList>
            <person name="Hendrickx F."/>
            <person name="De Corte Z."/>
            <person name="Sonet G."/>
            <person name="Van Belleghem S.M."/>
            <person name="Kostlbacher S."/>
            <person name="Vangestel C."/>
        </authorList>
    </citation>
    <scope>NUCLEOTIDE SEQUENCE [LARGE SCALE GENOMIC DNA]</scope>
    <source>
        <strain evidence="2">W744_W776</strain>
    </source>
</reference>
<organism evidence="2 3">
    <name type="scientific">Oedothorax gibbosus</name>
    <dbReference type="NCBI Taxonomy" id="931172"/>
    <lineage>
        <taxon>Eukaryota</taxon>
        <taxon>Metazoa</taxon>
        <taxon>Ecdysozoa</taxon>
        <taxon>Arthropoda</taxon>
        <taxon>Chelicerata</taxon>
        <taxon>Arachnida</taxon>
        <taxon>Araneae</taxon>
        <taxon>Araneomorphae</taxon>
        <taxon>Entelegynae</taxon>
        <taxon>Araneoidea</taxon>
        <taxon>Linyphiidae</taxon>
        <taxon>Erigoninae</taxon>
        <taxon>Oedothorax</taxon>
    </lineage>
</organism>
<dbReference type="GO" id="GO:0006979">
    <property type="term" value="P:response to oxidative stress"/>
    <property type="evidence" value="ECO:0007669"/>
    <property type="project" value="InterPro"/>
</dbReference>
<evidence type="ECO:0000313" key="2">
    <source>
        <dbReference type="EMBL" id="KAG8173858.1"/>
    </source>
</evidence>
<comment type="caution">
    <text evidence="2">The sequence shown here is derived from an EMBL/GenBank/DDBJ whole genome shotgun (WGS) entry which is preliminary data.</text>
</comment>
<dbReference type="GO" id="GO:0004601">
    <property type="term" value="F:peroxidase activity"/>
    <property type="evidence" value="ECO:0007669"/>
    <property type="project" value="InterPro"/>
</dbReference>
<gene>
    <name evidence="2" type="ORF">JTE90_024460</name>
</gene>
<proteinExistence type="predicted"/>
<dbReference type="Gene3D" id="1.10.640.10">
    <property type="entry name" value="Haem peroxidase domain superfamily, animal type"/>
    <property type="match status" value="1"/>
</dbReference>
<evidence type="ECO:0000313" key="3">
    <source>
        <dbReference type="Proteomes" id="UP000827092"/>
    </source>
</evidence>
<dbReference type="InterPro" id="IPR037120">
    <property type="entry name" value="Haem_peroxidase_sf_animal"/>
</dbReference>
<accession>A0AAV6TQ15</accession>
<dbReference type="AlphaFoldDB" id="A0AAV6TQ15"/>
<dbReference type="EMBL" id="JAFNEN010001464">
    <property type="protein sequence ID" value="KAG8173858.1"/>
    <property type="molecule type" value="Genomic_DNA"/>
</dbReference>
<keyword evidence="3" id="KW-1185">Reference proteome</keyword>
<feature type="compositionally biased region" description="Polar residues" evidence="1">
    <location>
        <begin position="1"/>
        <end position="13"/>
    </location>
</feature>
<sequence length="77" mass="8733">MTIENLTSPNYHSLNEKGRSFTPHPYGEDLVSNDVLRGRDNGIPPYVDMLRHLTGGWMKVTEFDDLAHSCRGRTSEV</sequence>
<protein>
    <submittedName>
        <fullName evidence="2">Uncharacterized protein</fullName>
    </submittedName>
</protein>
<dbReference type="GO" id="GO:0020037">
    <property type="term" value="F:heme binding"/>
    <property type="evidence" value="ECO:0007669"/>
    <property type="project" value="InterPro"/>
</dbReference>
<dbReference type="Proteomes" id="UP000827092">
    <property type="component" value="Unassembled WGS sequence"/>
</dbReference>
<dbReference type="PROSITE" id="PS50292">
    <property type="entry name" value="PEROXIDASE_3"/>
    <property type="match status" value="1"/>
</dbReference>
<evidence type="ECO:0000256" key="1">
    <source>
        <dbReference type="SAM" id="MobiDB-lite"/>
    </source>
</evidence>
<dbReference type="InterPro" id="IPR019791">
    <property type="entry name" value="Haem_peroxidase_animal"/>
</dbReference>
<dbReference type="InterPro" id="IPR010255">
    <property type="entry name" value="Haem_peroxidase_sf"/>
</dbReference>
<name>A0AAV6TQ15_9ARAC</name>